<dbReference type="GO" id="GO:0003964">
    <property type="term" value="F:RNA-directed DNA polymerase activity"/>
    <property type="evidence" value="ECO:0007669"/>
    <property type="project" value="UniProtKB-KW"/>
</dbReference>
<sequence length="121" mass="14220">MLKTLIVNNKHSKLNIKLLLYKSLLKPIWTYGLKLWGNAKISNLNKIQRFKNKILRKITNSPSYVSNHSLHKDLNMKTIQEEAKNYYKRFHLRLNSHSNELIKNLATLTISGNPPLRLKQK</sequence>
<dbReference type="EMBL" id="GGMS01016029">
    <property type="protein sequence ID" value="MBY85232.1"/>
    <property type="molecule type" value="Transcribed_RNA"/>
</dbReference>
<evidence type="ECO:0000313" key="1">
    <source>
        <dbReference type="EMBL" id="MBY85232.1"/>
    </source>
</evidence>
<name>A0A2S2R798_9HEMI</name>
<reference evidence="1" key="1">
    <citation type="submission" date="2018-04" db="EMBL/GenBank/DDBJ databases">
        <title>Transcriptome assembly of Sipha flava.</title>
        <authorList>
            <person name="Scully E.D."/>
            <person name="Geib S.M."/>
            <person name="Palmer N.A."/>
            <person name="Koch K."/>
            <person name="Bradshaw J."/>
            <person name="Heng-Moss T."/>
            <person name="Sarath G."/>
        </authorList>
    </citation>
    <scope>NUCLEOTIDE SEQUENCE</scope>
</reference>
<dbReference type="AlphaFoldDB" id="A0A2S2R798"/>
<keyword evidence="1" id="KW-0548">Nucleotidyltransferase</keyword>
<organism evidence="1">
    <name type="scientific">Sipha flava</name>
    <name type="common">yellow sugarcane aphid</name>
    <dbReference type="NCBI Taxonomy" id="143950"/>
    <lineage>
        <taxon>Eukaryota</taxon>
        <taxon>Metazoa</taxon>
        <taxon>Ecdysozoa</taxon>
        <taxon>Arthropoda</taxon>
        <taxon>Hexapoda</taxon>
        <taxon>Insecta</taxon>
        <taxon>Pterygota</taxon>
        <taxon>Neoptera</taxon>
        <taxon>Paraneoptera</taxon>
        <taxon>Hemiptera</taxon>
        <taxon>Sternorrhyncha</taxon>
        <taxon>Aphidomorpha</taxon>
        <taxon>Aphidoidea</taxon>
        <taxon>Aphididae</taxon>
        <taxon>Sipha</taxon>
    </lineage>
</organism>
<keyword evidence="1" id="KW-0808">Transferase</keyword>
<keyword evidence="1" id="KW-0695">RNA-directed DNA polymerase</keyword>
<accession>A0A2S2R798</accession>
<protein>
    <submittedName>
        <fullName evidence="1">Putative RNA-directed DNA polymerase</fullName>
    </submittedName>
</protein>
<proteinExistence type="predicted"/>
<gene>
    <name evidence="1" type="primary">RTase_25</name>
    <name evidence="1" type="ORF">g.168224</name>
</gene>